<evidence type="ECO:0000256" key="2">
    <source>
        <dbReference type="RuleBase" id="RU361190"/>
    </source>
</evidence>
<keyword evidence="2" id="KW-0833">Ubl conjugation pathway</keyword>
<proteinExistence type="inferred from homology"/>
<dbReference type="InterPro" id="IPR029071">
    <property type="entry name" value="Ubiquitin-like_domsf"/>
</dbReference>
<keyword evidence="5" id="KW-1185">Reference proteome</keyword>
<sequence>MADKSATNAGGAGAAGGAQPAEYIKLKVVNEDSNEVHFRVKYSTSMGRLMKAYAERTGVQVTSLRFLFDGRSVKDHHTPRSLEMEGDEIIEVYQEQIGGSIMDD</sequence>
<dbReference type="SMART" id="SM00213">
    <property type="entry name" value="UBQ"/>
    <property type="match status" value="1"/>
</dbReference>
<dbReference type="Proteomes" id="UP001620626">
    <property type="component" value="Unassembled WGS sequence"/>
</dbReference>
<protein>
    <recommendedName>
        <fullName evidence="2">Small ubiquitin-related modifier</fullName>
        <shortName evidence="2">SUMO</shortName>
    </recommendedName>
</protein>
<gene>
    <name evidence="4" type="ORF">niasHT_031317</name>
</gene>
<dbReference type="Gene3D" id="3.10.20.90">
    <property type="entry name" value="Phosphatidylinositol 3-kinase Catalytic Subunit, Chain A, domain 1"/>
    <property type="match status" value="1"/>
</dbReference>
<keyword evidence="2" id="KW-0539">Nucleus</keyword>
<dbReference type="SUPFAM" id="SSF54236">
    <property type="entry name" value="Ubiquitin-like"/>
    <property type="match status" value="1"/>
</dbReference>
<dbReference type="GO" id="GO:0005634">
    <property type="term" value="C:nucleus"/>
    <property type="evidence" value="ECO:0007669"/>
    <property type="project" value="UniProtKB-SubCell"/>
</dbReference>
<comment type="caution">
    <text evidence="4">The sequence shown here is derived from an EMBL/GenBank/DDBJ whole genome shotgun (WGS) entry which is preliminary data.</text>
</comment>
<dbReference type="Pfam" id="PF11976">
    <property type="entry name" value="Rad60-SLD"/>
    <property type="match status" value="1"/>
</dbReference>
<organism evidence="4 5">
    <name type="scientific">Heterodera trifolii</name>
    <dbReference type="NCBI Taxonomy" id="157864"/>
    <lineage>
        <taxon>Eukaryota</taxon>
        <taxon>Metazoa</taxon>
        <taxon>Ecdysozoa</taxon>
        <taxon>Nematoda</taxon>
        <taxon>Chromadorea</taxon>
        <taxon>Rhabditida</taxon>
        <taxon>Tylenchina</taxon>
        <taxon>Tylenchomorpha</taxon>
        <taxon>Tylenchoidea</taxon>
        <taxon>Heteroderidae</taxon>
        <taxon>Heteroderinae</taxon>
        <taxon>Heterodera</taxon>
    </lineage>
</organism>
<evidence type="ECO:0000259" key="3">
    <source>
        <dbReference type="PROSITE" id="PS50053"/>
    </source>
</evidence>
<dbReference type="InterPro" id="IPR000626">
    <property type="entry name" value="Ubiquitin-like_dom"/>
</dbReference>
<comment type="similarity">
    <text evidence="1 2">Belongs to the ubiquitin family. SUMO subfamily.</text>
</comment>
<comment type="subcellular location">
    <subcellularLocation>
        <location evidence="2">Nucleus</location>
    </subcellularLocation>
</comment>
<evidence type="ECO:0000313" key="4">
    <source>
        <dbReference type="EMBL" id="KAL3078148.1"/>
    </source>
</evidence>
<reference evidence="4 5" key="1">
    <citation type="submission" date="2024-10" db="EMBL/GenBank/DDBJ databases">
        <authorList>
            <person name="Kim D."/>
        </authorList>
    </citation>
    <scope>NUCLEOTIDE SEQUENCE [LARGE SCALE GENOMIC DNA]</scope>
    <source>
        <strain evidence="4">BH-2024</strain>
    </source>
</reference>
<evidence type="ECO:0000256" key="1">
    <source>
        <dbReference type="ARBA" id="ARBA00009185"/>
    </source>
</evidence>
<name>A0ABD2IFM8_9BILA</name>
<evidence type="ECO:0000313" key="5">
    <source>
        <dbReference type="Proteomes" id="UP001620626"/>
    </source>
</evidence>
<accession>A0ABD2IFM8</accession>
<dbReference type="EMBL" id="JBICBT010001211">
    <property type="protein sequence ID" value="KAL3078148.1"/>
    <property type="molecule type" value="Genomic_DNA"/>
</dbReference>
<feature type="domain" description="Ubiquitin-like" evidence="3">
    <location>
        <begin position="22"/>
        <end position="99"/>
    </location>
</feature>
<dbReference type="InterPro" id="IPR022617">
    <property type="entry name" value="Rad60/SUMO-like_dom"/>
</dbReference>
<dbReference type="AlphaFoldDB" id="A0ABD2IFM8"/>
<dbReference type="PROSITE" id="PS50053">
    <property type="entry name" value="UBIQUITIN_2"/>
    <property type="match status" value="1"/>
</dbReference>
<dbReference type="PANTHER" id="PTHR10562">
    <property type="entry name" value="SMALL UBIQUITIN-RELATED MODIFIER"/>
    <property type="match status" value="1"/>
</dbReference>